<dbReference type="OrthoDB" id="7376237at2"/>
<comment type="caution">
    <text evidence="5">The sequence shown here is derived from an EMBL/GenBank/DDBJ whole genome shotgun (WGS) entry which is preliminary data.</text>
</comment>
<dbReference type="Proteomes" id="UP000308828">
    <property type="component" value="Unassembled WGS sequence"/>
</dbReference>
<dbReference type="SUPFAM" id="SSF50876">
    <property type="entry name" value="Avidin/streptavidin"/>
    <property type="match status" value="1"/>
</dbReference>
<proteinExistence type="predicted"/>
<sequence>MLGTGLMKFLAVLIALGLASPAVAMPANEQGRLHDRLIGSTTTWVNSYGSVMTLDVAANGAVRGYIVNNAPGTGCRGIPYDIRGRLKGEVLAFHVSWRNGVADCQSETEWRGVVRLTAAGKLEFVSHCHHRQGLLGDKVSIGVDRFIEQAPNRLQSFVDH</sequence>
<dbReference type="AlphaFoldDB" id="A0A4S8P5Q2"/>
<evidence type="ECO:0000313" key="6">
    <source>
        <dbReference type="Proteomes" id="UP000308828"/>
    </source>
</evidence>
<dbReference type="InterPro" id="IPR005468">
    <property type="entry name" value="Avidin/str"/>
</dbReference>
<evidence type="ECO:0000256" key="4">
    <source>
        <dbReference type="SAM" id="SignalP"/>
    </source>
</evidence>
<keyword evidence="6" id="KW-1185">Reference proteome</keyword>
<feature type="signal peptide" evidence="4">
    <location>
        <begin position="1"/>
        <end position="24"/>
    </location>
</feature>
<organism evidence="5 6">
    <name type="scientific">Peteryoungia ipomoeae</name>
    <dbReference type="NCBI Taxonomy" id="1210932"/>
    <lineage>
        <taxon>Bacteria</taxon>
        <taxon>Pseudomonadati</taxon>
        <taxon>Pseudomonadota</taxon>
        <taxon>Alphaproteobacteria</taxon>
        <taxon>Hyphomicrobiales</taxon>
        <taxon>Rhizobiaceae</taxon>
        <taxon>Peteryoungia</taxon>
    </lineage>
</organism>
<dbReference type="GO" id="GO:0005576">
    <property type="term" value="C:extracellular region"/>
    <property type="evidence" value="ECO:0007669"/>
    <property type="project" value="UniProtKB-SubCell"/>
</dbReference>
<evidence type="ECO:0000256" key="1">
    <source>
        <dbReference type="ARBA" id="ARBA00004613"/>
    </source>
</evidence>
<dbReference type="EMBL" id="STGV01000001">
    <property type="protein sequence ID" value="THV24641.1"/>
    <property type="molecule type" value="Genomic_DNA"/>
</dbReference>
<keyword evidence="2" id="KW-0964">Secreted</keyword>
<dbReference type="PROSITE" id="PS51326">
    <property type="entry name" value="AVIDIN_2"/>
    <property type="match status" value="1"/>
</dbReference>
<evidence type="ECO:0008006" key="7">
    <source>
        <dbReference type="Google" id="ProtNLM"/>
    </source>
</evidence>
<accession>A0A4S8P5Q2</accession>
<comment type="subcellular location">
    <subcellularLocation>
        <location evidence="1">Secreted</location>
    </subcellularLocation>
</comment>
<gene>
    <name evidence="5" type="ORF">FAA97_00020</name>
</gene>
<dbReference type="GO" id="GO:0009374">
    <property type="term" value="F:biotin binding"/>
    <property type="evidence" value="ECO:0007669"/>
    <property type="project" value="InterPro"/>
</dbReference>
<evidence type="ECO:0000256" key="2">
    <source>
        <dbReference type="ARBA" id="ARBA00022525"/>
    </source>
</evidence>
<keyword evidence="3 4" id="KW-0732">Signal</keyword>
<dbReference type="Gene3D" id="2.40.128.30">
    <property type="entry name" value="Avidin-like"/>
    <property type="match status" value="1"/>
</dbReference>
<evidence type="ECO:0000256" key="3">
    <source>
        <dbReference type="ARBA" id="ARBA00022729"/>
    </source>
</evidence>
<dbReference type="InterPro" id="IPR036896">
    <property type="entry name" value="Avidin-like_sf"/>
</dbReference>
<name>A0A4S8P5Q2_9HYPH</name>
<evidence type="ECO:0000313" key="5">
    <source>
        <dbReference type="EMBL" id="THV24641.1"/>
    </source>
</evidence>
<dbReference type="Pfam" id="PF01382">
    <property type="entry name" value="Avidin"/>
    <property type="match status" value="1"/>
</dbReference>
<reference evidence="5 6" key="1">
    <citation type="submission" date="2019-04" db="EMBL/GenBank/DDBJ databases">
        <title>Genome sequence of strain shin9-1.</title>
        <authorList>
            <person name="Gao J."/>
            <person name="Sun J."/>
        </authorList>
    </citation>
    <scope>NUCLEOTIDE SEQUENCE [LARGE SCALE GENOMIC DNA]</scope>
    <source>
        <strain evidence="6">shin9-1</strain>
    </source>
</reference>
<protein>
    <recommendedName>
        <fullName evidence="7">Avidin family protein</fullName>
    </recommendedName>
</protein>
<feature type="chain" id="PRO_5020517425" description="Avidin family protein" evidence="4">
    <location>
        <begin position="25"/>
        <end position="160"/>
    </location>
</feature>